<keyword evidence="16" id="KW-1185">Reference proteome</keyword>
<dbReference type="OrthoDB" id="1645589at2"/>
<dbReference type="Pfam" id="PF00834">
    <property type="entry name" value="Ribul_P_3_epim"/>
    <property type="match status" value="1"/>
</dbReference>
<dbReference type="NCBIfam" id="NF004076">
    <property type="entry name" value="PRK05581.1-4"/>
    <property type="match status" value="1"/>
</dbReference>
<accession>A0A516GYQ8</accession>
<dbReference type="AlphaFoldDB" id="A0A516GYQ8"/>
<dbReference type="PROSITE" id="PS01086">
    <property type="entry name" value="RIBUL_P_3_EPIMER_2"/>
    <property type="match status" value="1"/>
</dbReference>
<evidence type="ECO:0000256" key="1">
    <source>
        <dbReference type="ARBA" id="ARBA00001782"/>
    </source>
</evidence>
<comment type="caution">
    <text evidence="10">Lacks conserved residue(s) required for the propagation of feature annotation.</text>
</comment>
<feature type="active site" description="Proton donor" evidence="10 12">
    <location>
        <position position="178"/>
    </location>
</feature>
<evidence type="ECO:0000256" key="3">
    <source>
        <dbReference type="ARBA" id="ARBA00001941"/>
    </source>
</evidence>
<dbReference type="SUPFAM" id="SSF51366">
    <property type="entry name" value="Ribulose-phoshate binding barrel"/>
    <property type="match status" value="1"/>
</dbReference>
<dbReference type="InterPro" id="IPR000056">
    <property type="entry name" value="Ribul_P_3_epim-like"/>
</dbReference>
<feature type="binding site" evidence="10 14">
    <location>
        <begin position="145"/>
        <end position="148"/>
    </location>
    <ligand>
        <name>substrate</name>
    </ligand>
</feature>
<dbReference type="HAMAP" id="MF_02227">
    <property type="entry name" value="RPE"/>
    <property type="match status" value="1"/>
</dbReference>
<keyword evidence="10 11" id="KW-0119">Carbohydrate metabolism</keyword>
<dbReference type="KEGG" id="fer:FNB15_04960"/>
<comment type="cofactor">
    <cofactor evidence="2">
        <name>Mn(2+)</name>
        <dbReference type="ChEBI" id="CHEBI:29035"/>
    </cofactor>
</comment>
<comment type="cofactor">
    <cofactor evidence="10 13">
        <name>a divalent metal cation</name>
        <dbReference type="ChEBI" id="CHEBI:60240"/>
    </cofactor>
    <text evidence="10 13">Binds 1 divalent metal cation per subunit.</text>
</comment>
<keyword evidence="13" id="KW-0170">Cobalt</keyword>
<dbReference type="EC" id="5.1.3.1" evidence="7 10"/>
<comment type="cofactor">
    <cofactor evidence="3">
        <name>Co(2+)</name>
        <dbReference type="ChEBI" id="CHEBI:48828"/>
    </cofactor>
</comment>
<dbReference type="InterPro" id="IPR026019">
    <property type="entry name" value="Ribul_P_3_epim"/>
</dbReference>
<dbReference type="EMBL" id="CP041636">
    <property type="protein sequence ID" value="QDO96668.1"/>
    <property type="molecule type" value="Genomic_DNA"/>
</dbReference>
<evidence type="ECO:0000256" key="2">
    <source>
        <dbReference type="ARBA" id="ARBA00001936"/>
    </source>
</evidence>
<dbReference type="GO" id="GO:0046872">
    <property type="term" value="F:metal ion binding"/>
    <property type="evidence" value="ECO:0007669"/>
    <property type="project" value="UniProtKB-UniRule"/>
</dbReference>
<dbReference type="InterPro" id="IPR011060">
    <property type="entry name" value="RibuloseP-bd_barrel"/>
</dbReference>
<dbReference type="PIRSF" id="PIRSF001461">
    <property type="entry name" value="RPE"/>
    <property type="match status" value="1"/>
</dbReference>
<proteinExistence type="inferred from homology"/>
<evidence type="ECO:0000256" key="14">
    <source>
        <dbReference type="PIRSR" id="PIRSR001461-3"/>
    </source>
</evidence>
<keyword evidence="13" id="KW-0464">Manganese</keyword>
<protein>
    <recommendedName>
        <fullName evidence="7 10">Ribulose-phosphate 3-epimerase</fullName>
        <ecNumber evidence="7 10">5.1.3.1</ecNumber>
    </recommendedName>
</protein>
<comment type="function">
    <text evidence="10">Catalyzes the reversible epimerization of D-ribulose 5-phosphate to D-xylulose 5-phosphate.</text>
</comment>
<comment type="pathway">
    <text evidence="10">Carbohydrate degradation.</text>
</comment>
<dbReference type="RefSeq" id="WP_144067649.1">
    <property type="nucleotide sequence ID" value="NZ_CP041636.1"/>
</dbReference>
<feature type="binding site" evidence="10 13">
    <location>
        <position position="36"/>
    </location>
    <ligand>
        <name>a divalent metal cation</name>
        <dbReference type="ChEBI" id="CHEBI:60240"/>
    </ligand>
</feature>
<dbReference type="PROSITE" id="PS01085">
    <property type="entry name" value="RIBUL_P_3_EPIMER_1"/>
    <property type="match status" value="1"/>
</dbReference>
<feature type="active site" description="Proton acceptor" evidence="10 12">
    <location>
        <position position="38"/>
    </location>
</feature>
<feature type="binding site" evidence="14">
    <location>
        <position position="180"/>
    </location>
    <ligand>
        <name>substrate</name>
    </ligand>
</feature>
<evidence type="ECO:0000313" key="15">
    <source>
        <dbReference type="EMBL" id="QDO96668.1"/>
    </source>
</evidence>
<gene>
    <name evidence="10" type="primary">rpe</name>
    <name evidence="15" type="ORF">FNB15_04960</name>
</gene>
<dbReference type="GO" id="GO:0005737">
    <property type="term" value="C:cytoplasm"/>
    <property type="evidence" value="ECO:0007669"/>
    <property type="project" value="UniProtKB-ARBA"/>
</dbReference>
<comment type="cofactor">
    <cofactor evidence="5">
        <name>Fe(2+)</name>
        <dbReference type="ChEBI" id="CHEBI:29033"/>
    </cofactor>
</comment>
<evidence type="ECO:0000256" key="4">
    <source>
        <dbReference type="ARBA" id="ARBA00001947"/>
    </source>
</evidence>
<evidence type="ECO:0000256" key="11">
    <source>
        <dbReference type="PIRNR" id="PIRNR001461"/>
    </source>
</evidence>
<evidence type="ECO:0000256" key="6">
    <source>
        <dbReference type="ARBA" id="ARBA00009541"/>
    </source>
</evidence>
<dbReference type="PANTHER" id="PTHR11749">
    <property type="entry name" value="RIBULOSE-5-PHOSPHATE-3-EPIMERASE"/>
    <property type="match status" value="1"/>
</dbReference>
<evidence type="ECO:0000256" key="8">
    <source>
        <dbReference type="ARBA" id="ARBA00022723"/>
    </source>
</evidence>
<evidence type="ECO:0000256" key="9">
    <source>
        <dbReference type="ARBA" id="ARBA00023235"/>
    </source>
</evidence>
<feature type="binding site" evidence="10 13">
    <location>
        <position position="178"/>
    </location>
    <ligand>
        <name>a divalent metal cation</name>
        <dbReference type="ChEBI" id="CHEBI:60240"/>
    </ligand>
</feature>
<evidence type="ECO:0000256" key="10">
    <source>
        <dbReference type="HAMAP-Rule" id="MF_02227"/>
    </source>
</evidence>
<dbReference type="CDD" id="cd00429">
    <property type="entry name" value="RPE"/>
    <property type="match status" value="1"/>
</dbReference>
<evidence type="ECO:0000313" key="16">
    <source>
        <dbReference type="Proteomes" id="UP000317496"/>
    </source>
</evidence>
<keyword evidence="8 10" id="KW-0479">Metal-binding</keyword>
<feature type="binding site" evidence="10 14">
    <location>
        <position position="69"/>
    </location>
    <ligand>
        <name>substrate</name>
    </ligand>
</feature>
<dbReference type="NCBIfam" id="TIGR01163">
    <property type="entry name" value="rpe"/>
    <property type="match status" value="1"/>
</dbReference>
<evidence type="ECO:0000256" key="5">
    <source>
        <dbReference type="ARBA" id="ARBA00001954"/>
    </source>
</evidence>
<feature type="binding site" evidence="10">
    <location>
        <begin position="178"/>
        <end position="180"/>
    </location>
    <ligand>
        <name>substrate</name>
    </ligand>
</feature>
<dbReference type="GO" id="GO:0006098">
    <property type="term" value="P:pentose-phosphate shunt"/>
    <property type="evidence" value="ECO:0007669"/>
    <property type="project" value="UniProtKB-UniRule"/>
</dbReference>
<evidence type="ECO:0000256" key="13">
    <source>
        <dbReference type="PIRSR" id="PIRSR001461-2"/>
    </source>
</evidence>
<dbReference type="Gene3D" id="3.20.20.70">
    <property type="entry name" value="Aldolase class I"/>
    <property type="match status" value="1"/>
</dbReference>
<comment type="cofactor">
    <cofactor evidence="4">
        <name>Zn(2+)</name>
        <dbReference type="ChEBI" id="CHEBI:29105"/>
    </cofactor>
</comment>
<evidence type="ECO:0000256" key="7">
    <source>
        <dbReference type="ARBA" id="ARBA00013188"/>
    </source>
</evidence>
<evidence type="ECO:0000256" key="12">
    <source>
        <dbReference type="PIRSR" id="PIRSR001461-1"/>
    </source>
</evidence>
<comment type="similarity">
    <text evidence="6 10 11">Belongs to the ribulose-phosphate 3-epimerase family.</text>
</comment>
<keyword evidence="9 10" id="KW-0413">Isomerase</keyword>
<dbReference type="GO" id="GO:0019323">
    <property type="term" value="P:pentose catabolic process"/>
    <property type="evidence" value="ECO:0007669"/>
    <property type="project" value="UniProtKB-UniRule"/>
</dbReference>
<feature type="binding site" evidence="14">
    <location>
        <begin position="200"/>
        <end position="201"/>
    </location>
    <ligand>
        <name>substrate</name>
    </ligand>
</feature>
<sequence>MPQQATRIAPSIFSADFAQLGAEVAAIDKAGADYIHIDVMDGHFVPNLTIGPSVVAALRKHTARPFDVHLMISPIDAFIPQFAEAGADIITVHPEAGPHVHRTLQLIRSLGKKAGLSLNPGTPVEAALAVLDMVDLVLVMSVNPGFGGQKFIHTQLDKIKVLRKAIDASGRAIDLEVDGGINAETAQLAVDAGADVLVAGTATFQGGPSAYADNIARVRAKPSK</sequence>
<dbReference type="InterPro" id="IPR013785">
    <property type="entry name" value="Aldolase_TIM"/>
</dbReference>
<keyword evidence="13" id="KW-0862">Zinc</keyword>
<dbReference type="FunFam" id="3.20.20.70:FF:000004">
    <property type="entry name" value="Ribulose-phosphate 3-epimerase"/>
    <property type="match status" value="1"/>
</dbReference>
<organism evidence="15 16">
    <name type="scientific">Ferrovibrio terrae</name>
    <dbReference type="NCBI Taxonomy" id="2594003"/>
    <lineage>
        <taxon>Bacteria</taxon>
        <taxon>Pseudomonadati</taxon>
        <taxon>Pseudomonadota</taxon>
        <taxon>Alphaproteobacteria</taxon>
        <taxon>Rhodospirillales</taxon>
        <taxon>Rhodospirillaceae</taxon>
        <taxon>Ferrovibrio</taxon>
    </lineage>
</organism>
<name>A0A516GYQ8_9PROT</name>
<dbReference type="Proteomes" id="UP000317496">
    <property type="component" value="Chromosome"/>
</dbReference>
<feature type="binding site" evidence="10 13">
    <location>
        <position position="69"/>
    </location>
    <ligand>
        <name>a divalent metal cation</name>
        <dbReference type="ChEBI" id="CHEBI:60240"/>
    </ligand>
</feature>
<dbReference type="GO" id="GO:0004750">
    <property type="term" value="F:D-ribulose-phosphate 3-epimerase activity"/>
    <property type="evidence" value="ECO:0007669"/>
    <property type="project" value="UniProtKB-UniRule"/>
</dbReference>
<feature type="binding site" evidence="10 13">
    <location>
        <position position="38"/>
    </location>
    <ligand>
        <name>a divalent metal cation</name>
        <dbReference type="ChEBI" id="CHEBI:60240"/>
    </ligand>
</feature>
<feature type="binding site" evidence="10 14">
    <location>
        <position position="11"/>
    </location>
    <ligand>
        <name>substrate</name>
    </ligand>
</feature>
<comment type="catalytic activity">
    <reaction evidence="1 10 11">
        <text>D-ribulose 5-phosphate = D-xylulose 5-phosphate</text>
        <dbReference type="Rhea" id="RHEA:13677"/>
        <dbReference type="ChEBI" id="CHEBI:57737"/>
        <dbReference type="ChEBI" id="CHEBI:58121"/>
        <dbReference type="EC" id="5.1.3.1"/>
    </reaction>
</comment>
<reference evidence="15 16" key="1">
    <citation type="submission" date="2019-07" db="EMBL/GenBank/DDBJ databases">
        <title>Genome sequencing for Ferrovibrio sp. K5.</title>
        <authorList>
            <person name="Park S.-J."/>
        </authorList>
    </citation>
    <scope>NUCLEOTIDE SEQUENCE [LARGE SCALE GENOMIC DNA]</scope>
    <source>
        <strain evidence="15 16">K5</strain>
    </source>
</reference>